<evidence type="ECO:0000256" key="6">
    <source>
        <dbReference type="ARBA" id="ARBA00023295"/>
    </source>
</evidence>
<dbReference type="OrthoDB" id="195678at2759"/>
<evidence type="ECO:0000256" key="4">
    <source>
        <dbReference type="ARBA" id="ARBA00012586"/>
    </source>
</evidence>
<dbReference type="AlphaFoldDB" id="A0A9P4IGF2"/>
<feature type="site" description="Important for catalytic activity, responsible for pKa modulation of the active site Glu and correct orientation of both the proton donor and substrate" evidence="9">
    <location>
        <position position="163"/>
    </location>
</feature>
<dbReference type="InterPro" id="IPR006710">
    <property type="entry name" value="Glyco_hydro_43"/>
</dbReference>
<feature type="signal peptide" evidence="10">
    <location>
        <begin position="1"/>
        <end position="17"/>
    </location>
</feature>
<evidence type="ECO:0000256" key="9">
    <source>
        <dbReference type="PIRSR" id="PIRSR606710-2"/>
    </source>
</evidence>
<evidence type="ECO:0000256" key="2">
    <source>
        <dbReference type="ARBA" id="ARBA00004834"/>
    </source>
</evidence>
<dbReference type="CDD" id="cd18831">
    <property type="entry name" value="GH43_AnAbnA-like"/>
    <property type="match status" value="1"/>
</dbReference>
<dbReference type="InterPro" id="IPR023296">
    <property type="entry name" value="Glyco_hydro_beta-prop_sf"/>
</dbReference>
<feature type="chain" id="PRO_5040389894" description="Arabinan endo-1,5-alpha-L-arabinosidase" evidence="10">
    <location>
        <begin position="18"/>
        <end position="348"/>
    </location>
</feature>
<comment type="caution">
    <text evidence="11">The sequence shown here is derived from an EMBL/GenBank/DDBJ whole genome shotgun (WGS) entry which is preliminary data.</text>
</comment>
<dbReference type="EMBL" id="ML978125">
    <property type="protein sequence ID" value="KAF2099543.1"/>
    <property type="molecule type" value="Genomic_DNA"/>
</dbReference>
<evidence type="ECO:0000256" key="7">
    <source>
        <dbReference type="PIRNR" id="PIRNR026534"/>
    </source>
</evidence>
<keyword evidence="10" id="KW-0732">Signal</keyword>
<gene>
    <name evidence="11" type="ORF">NA57DRAFT_65569</name>
</gene>
<dbReference type="EC" id="3.2.1.99" evidence="4 7"/>
<dbReference type="PIRSF" id="PIRSF026534">
    <property type="entry name" value="Endo_alpha-L-arabinosidase"/>
    <property type="match status" value="1"/>
</dbReference>
<evidence type="ECO:0000256" key="5">
    <source>
        <dbReference type="ARBA" id="ARBA00022801"/>
    </source>
</evidence>
<comment type="pathway">
    <text evidence="2 7">Glycan metabolism; L-arabinan degradation.</text>
</comment>
<dbReference type="Gene3D" id="2.115.10.20">
    <property type="entry name" value="Glycosyl hydrolase domain, family 43"/>
    <property type="match status" value="1"/>
</dbReference>
<keyword evidence="5 7" id="KW-0378">Hydrolase</keyword>
<dbReference type="GO" id="GO:0046558">
    <property type="term" value="F:arabinan endo-1,5-alpha-L-arabinosidase activity"/>
    <property type="evidence" value="ECO:0007669"/>
    <property type="project" value="UniProtKB-EC"/>
</dbReference>
<dbReference type="InterPro" id="IPR050727">
    <property type="entry name" value="GH43_arabinanases"/>
</dbReference>
<sequence>MKCLIAYLLFLTSFVAASPLTLNSKRQEGFPEPLPVSGNLSNCHDPSIVKHQTSGKWYRFCSNAGRYFSSPGIGGPWTYVGSFLPNGSKLQIYNPQPASDIWAPDASYVDGAYHVYDAISETGKQNSEIGVATSTTMDAGSWTDHGSTGIPKDLSSAGYNEIDPNLFHDGDTRLLQFGSYWRDIFQTQMDNTFLKQAPNAGPPSNIAYNSTRNVTEGSFLFANTVGETKYYYLFFSSGACCQRPPTLPPQGQEYKVMVCRSSKPTGPFTDKAGRSCLNQDGGTLVLGSHGDHVYAPGGQSVVADNSLKAPVMYYHYVDPTIQDPYQMQNFKFGYNYLDFSSGWPVVTA</sequence>
<name>A0A9P4IGF2_9PEZI</name>
<keyword evidence="6 7" id="KW-0326">Glycosidase</keyword>
<evidence type="ECO:0000256" key="10">
    <source>
        <dbReference type="SAM" id="SignalP"/>
    </source>
</evidence>
<dbReference type="InterPro" id="IPR016840">
    <property type="entry name" value="Glyco_hydro_43_endo_a_Ara-ase"/>
</dbReference>
<feature type="active site" description="Proton donor" evidence="8">
    <location>
        <position position="216"/>
    </location>
</feature>
<evidence type="ECO:0000256" key="8">
    <source>
        <dbReference type="PIRSR" id="PIRSR606710-1"/>
    </source>
</evidence>
<reference evidence="11" key="1">
    <citation type="journal article" date="2020" name="Stud. Mycol.">
        <title>101 Dothideomycetes genomes: a test case for predicting lifestyles and emergence of pathogens.</title>
        <authorList>
            <person name="Haridas S."/>
            <person name="Albert R."/>
            <person name="Binder M."/>
            <person name="Bloem J."/>
            <person name="Labutti K."/>
            <person name="Salamov A."/>
            <person name="Andreopoulos B."/>
            <person name="Baker S."/>
            <person name="Barry K."/>
            <person name="Bills G."/>
            <person name="Bluhm B."/>
            <person name="Cannon C."/>
            <person name="Castanera R."/>
            <person name="Culley D."/>
            <person name="Daum C."/>
            <person name="Ezra D."/>
            <person name="Gonzalez J."/>
            <person name="Henrissat B."/>
            <person name="Kuo A."/>
            <person name="Liang C."/>
            <person name="Lipzen A."/>
            <person name="Lutzoni F."/>
            <person name="Magnuson J."/>
            <person name="Mondo S."/>
            <person name="Nolan M."/>
            <person name="Ohm R."/>
            <person name="Pangilinan J."/>
            <person name="Park H.-J."/>
            <person name="Ramirez L."/>
            <person name="Alfaro M."/>
            <person name="Sun H."/>
            <person name="Tritt A."/>
            <person name="Yoshinaga Y."/>
            <person name="Zwiers L.-H."/>
            <person name="Turgeon B."/>
            <person name="Goodwin S."/>
            <person name="Spatafora J."/>
            <person name="Crous P."/>
            <person name="Grigoriev I."/>
        </authorList>
    </citation>
    <scope>NUCLEOTIDE SEQUENCE</scope>
    <source>
        <strain evidence="11">CBS 133067</strain>
    </source>
</reference>
<dbReference type="GO" id="GO:0005975">
    <property type="term" value="P:carbohydrate metabolic process"/>
    <property type="evidence" value="ECO:0007669"/>
    <property type="project" value="InterPro"/>
</dbReference>
<evidence type="ECO:0000313" key="11">
    <source>
        <dbReference type="EMBL" id="KAF2099543.1"/>
    </source>
</evidence>
<comment type="catalytic activity">
    <reaction evidence="1 7">
        <text>Endohydrolysis of (1-&gt;5)-alpha-arabinofuranosidic linkages in (1-&gt;5)-arabinans.</text>
        <dbReference type="EC" id="3.2.1.99"/>
    </reaction>
</comment>
<protein>
    <recommendedName>
        <fullName evidence="4 7">Arabinan endo-1,5-alpha-L-arabinosidase</fullName>
        <ecNumber evidence="4 7">3.2.1.99</ecNumber>
    </recommendedName>
</protein>
<proteinExistence type="inferred from homology"/>
<dbReference type="PANTHER" id="PTHR43301:SF3">
    <property type="entry name" value="ARABINAN ENDO-1,5-ALPHA-L-ARABINOSIDASE A-RELATED"/>
    <property type="match status" value="1"/>
</dbReference>
<dbReference type="PANTHER" id="PTHR43301">
    <property type="entry name" value="ARABINAN ENDO-1,5-ALPHA-L-ARABINOSIDASE"/>
    <property type="match status" value="1"/>
</dbReference>
<comment type="similarity">
    <text evidence="3 7">Belongs to the glycosyl hydrolase 43 family.</text>
</comment>
<dbReference type="Pfam" id="PF04616">
    <property type="entry name" value="Glyco_hydro_43"/>
    <property type="match status" value="1"/>
</dbReference>
<dbReference type="Proteomes" id="UP000799772">
    <property type="component" value="Unassembled WGS sequence"/>
</dbReference>
<evidence type="ECO:0000256" key="3">
    <source>
        <dbReference type="ARBA" id="ARBA00009865"/>
    </source>
</evidence>
<feature type="active site" description="Proton acceptor" evidence="8">
    <location>
        <position position="45"/>
    </location>
</feature>
<dbReference type="SUPFAM" id="SSF75005">
    <property type="entry name" value="Arabinanase/levansucrase/invertase"/>
    <property type="match status" value="1"/>
</dbReference>
<keyword evidence="12" id="KW-1185">Reference proteome</keyword>
<accession>A0A9P4IGF2</accession>
<evidence type="ECO:0000313" key="12">
    <source>
        <dbReference type="Proteomes" id="UP000799772"/>
    </source>
</evidence>
<organism evidence="11 12">
    <name type="scientific">Rhizodiscina lignyota</name>
    <dbReference type="NCBI Taxonomy" id="1504668"/>
    <lineage>
        <taxon>Eukaryota</taxon>
        <taxon>Fungi</taxon>
        <taxon>Dikarya</taxon>
        <taxon>Ascomycota</taxon>
        <taxon>Pezizomycotina</taxon>
        <taxon>Dothideomycetes</taxon>
        <taxon>Pleosporomycetidae</taxon>
        <taxon>Aulographales</taxon>
        <taxon>Rhizodiscinaceae</taxon>
        <taxon>Rhizodiscina</taxon>
    </lineage>
</organism>
<evidence type="ECO:0000256" key="1">
    <source>
        <dbReference type="ARBA" id="ARBA00000375"/>
    </source>
</evidence>